<dbReference type="CDD" id="cd03811">
    <property type="entry name" value="GT4_GT28_WabH-like"/>
    <property type="match status" value="1"/>
</dbReference>
<dbReference type="PANTHER" id="PTHR12526:SF630">
    <property type="entry name" value="GLYCOSYLTRANSFERASE"/>
    <property type="match status" value="1"/>
</dbReference>
<dbReference type="Proteomes" id="UP000029643">
    <property type="component" value="Unassembled WGS sequence"/>
</dbReference>
<dbReference type="AlphaFoldDB" id="A0A090X6B4"/>
<dbReference type="EMBL" id="BBNU01000013">
    <property type="protein sequence ID" value="GAL80987.1"/>
    <property type="molecule type" value="Genomic_DNA"/>
</dbReference>
<evidence type="ECO:0000259" key="1">
    <source>
        <dbReference type="Pfam" id="PF00534"/>
    </source>
</evidence>
<reference evidence="2 3" key="1">
    <citation type="journal article" date="2014" name="Genome Announc.">
        <title>Draft Genome Sequences of Marine Flavobacterium Algibacter lectus Strains SS8 and NR4.</title>
        <authorList>
            <person name="Takatani N."/>
            <person name="Nakanishi M."/>
            <person name="Meirelles P."/>
            <person name="Mino S."/>
            <person name="Suda W."/>
            <person name="Oshima K."/>
            <person name="Hattori M."/>
            <person name="Ohkuma M."/>
            <person name="Hosokawa M."/>
            <person name="Miyashita K."/>
            <person name="Thompson F.L."/>
            <person name="Niwa A."/>
            <person name="Sawabe T."/>
            <person name="Sawabe T."/>
        </authorList>
    </citation>
    <scope>NUCLEOTIDE SEQUENCE [LARGE SCALE GENOMIC DNA]</scope>
    <source>
        <strain evidence="3">JCM19274</strain>
    </source>
</reference>
<dbReference type="SUPFAM" id="SSF53756">
    <property type="entry name" value="UDP-Glycosyltransferase/glycogen phosphorylase"/>
    <property type="match status" value="1"/>
</dbReference>
<dbReference type="Pfam" id="PF00534">
    <property type="entry name" value="Glycos_transf_1"/>
    <property type="match status" value="1"/>
</dbReference>
<feature type="domain" description="Glycosyl transferase family 1" evidence="1">
    <location>
        <begin position="179"/>
        <end position="340"/>
    </location>
</feature>
<evidence type="ECO:0000313" key="3">
    <source>
        <dbReference type="Proteomes" id="UP000029643"/>
    </source>
</evidence>
<protein>
    <submittedName>
        <fullName evidence="2">Glycosyl transferase</fullName>
    </submittedName>
</protein>
<evidence type="ECO:0000313" key="2">
    <source>
        <dbReference type="EMBL" id="GAL80987.1"/>
    </source>
</evidence>
<dbReference type="PANTHER" id="PTHR12526">
    <property type="entry name" value="GLYCOSYLTRANSFERASE"/>
    <property type="match status" value="1"/>
</dbReference>
<gene>
    <name evidence="2" type="ORF">JCM19274_2161</name>
</gene>
<dbReference type="STRING" id="221126.SAMN04489722_11362"/>
<sequence>MDKKKICVVVNSLGGGGGAERSSALLTKMLDNLGYNVHIVSVLKDVDYEYAGSLLNLGELKEKDNSIKGRLNRFFIFKNYLKENQFDFIIDNRVRQSIIIELFTRRILYKNKNIIYVIRSRKITKYFTKSMFWGGKRIFRNAYAYVGVSEEIRDEISNSYKFKNVIKINNPVEIDDNNSSTEEGIDFTEDYILFYGRLSDEVKNVSLLIDAYKISQLPEENIKLLILGGDGKDKDMLKYKANSDNINFKPFTNNPFPYVKHARFCCLTSRYEGFPRVLIESLSVGTPPVLSVECSGVSEIVVNEYNGLIVENYNKQALAGAMNKFVLNKDLYTTCKQNSRLSIEHLSLLKVGEEWSNLLNEKR</sequence>
<organism evidence="2 3">
    <name type="scientific">Algibacter lectus</name>
    <dbReference type="NCBI Taxonomy" id="221126"/>
    <lineage>
        <taxon>Bacteria</taxon>
        <taxon>Pseudomonadati</taxon>
        <taxon>Bacteroidota</taxon>
        <taxon>Flavobacteriia</taxon>
        <taxon>Flavobacteriales</taxon>
        <taxon>Flavobacteriaceae</taxon>
        <taxon>Algibacter</taxon>
    </lineage>
</organism>
<keyword evidence="2" id="KW-0808">Transferase</keyword>
<dbReference type="RefSeq" id="WP_042499333.1">
    <property type="nucleotide sequence ID" value="NZ_BBNU01000013.1"/>
</dbReference>
<accession>A0A090X6B4</accession>
<dbReference type="Gene3D" id="3.40.50.2000">
    <property type="entry name" value="Glycogen Phosphorylase B"/>
    <property type="match status" value="2"/>
</dbReference>
<proteinExistence type="predicted"/>
<dbReference type="InterPro" id="IPR001296">
    <property type="entry name" value="Glyco_trans_1"/>
</dbReference>
<dbReference type="GO" id="GO:0016757">
    <property type="term" value="F:glycosyltransferase activity"/>
    <property type="evidence" value="ECO:0007669"/>
    <property type="project" value="InterPro"/>
</dbReference>
<comment type="caution">
    <text evidence="2">The sequence shown here is derived from an EMBL/GenBank/DDBJ whole genome shotgun (WGS) entry which is preliminary data.</text>
</comment>
<name>A0A090X6B4_9FLAO</name>